<dbReference type="EC" id="2.7.1.48" evidence="1"/>
<dbReference type="InterPro" id="IPR027417">
    <property type="entry name" value="P-loop_NTPase"/>
</dbReference>
<dbReference type="RefSeq" id="WP_309848669.1">
    <property type="nucleotide sequence ID" value="NZ_JAVDUI010000001.1"/>
</dbReference>
<keyword evidence="2" id="KW-1185">Reference proteome</keyword>
<dbReference type="GO" id="GO:0004849">
    <property type="term" value="F:uridine kinase activity"/>
    <property type="evidence" value="ECO:0007669"/>
    <property type="project" value="UniProtKB-EC"/>
</dbReference>
<keyword evidence="1" id="KW-0808">Transferase</keyword>
<sequence length="195" mass="21407">MPFPVVLIGGASGSGKSYVARTHGRPHVELDNFYRDQAEHTPEHPLPVTPYGEIDWDHPGTWNEAAACASLARLAREGVTECPVYSISHSAATGTQTITCTRGPIAAEGLFASELLAPLRREGVDVEAYYIVEPAAWTALARFVRDVRESRKPLPFLLKRGWSLYKADGALRDRYAAAGFTLVAKSRLKRRLASM</sequence>
<accession>A0AAE3YFF0</accession>
<comment type="caution">
    <text evidence="1">The sequence shown here is derived from an EMBL/GenBank/DDBJ whole genome shotgun (WGS) entry which is preliminary data.</text>
</comment>
<dbReference type="Gene3D" id="3.40.50.300">
    <property type="entry name" value="P-loop containing nucleotide triphosphate hydrolases"/>
    <property type="match status" value="1"/>
</dbReference>
<evidence type="ECO:0000313" key="2">
    <source>
        <dbReference type="Proteomes" id="UP001247307"/>
    </source>
</evidence>
<keyword evidence="1" id="KW-0418">Kinase</keyword>
<dbReference type="Proteomes" id="UP001247307">
    <property type="component" value="Unassembled WGS sequence"/>
</dbReference>
<dbReference type="SUPFAM" id="SSF52540">
    <property type="entry name" value="P-loop containing nucleoside triphosphate hydrolases"/>
    <property type="match status" value="1"/>
</dbReference>
<dbReference type="AlphaFoldDB" id="A0AAE3YFF0"/>
<dbReference type="EMBL" id="JAVDUI010000001">
    <property type="protein sequence ID" value="MDR6891185.1"/>
    <property type="molecule type" value="Genomic_DNA"/>
</dbReference>
<organism evidence="1 2">
    <name type="scientific">Falsarthrobacter nasiphocae</name>
    <dbReference type="NCBI Taxonomy" id="189863"/>
    <lineage>
        <taxon>Bacteria</taxon>
        <taxon>Bacillati</taxon>
        <taxon>Actinomycetota</taxon>
        <taxon>Actinomycetes</taxon>
        <taxon>Micrococcales</taxon>
        <taxon>Micrococcaceae</taxon>
        <taxon>Falsarthrobacter</taxon>
    </lineage>
</organism>
<protein>
    <submittedName>
        <fullName evidence="1">Uridine kinase</fullName>
        <ecNumber evidence="1">2.7.1.48</ecNumber>
    </submittedName>
</protein>
<gene>
    <name evidence="1" type="ORF">J2S35_000125</name>
</gene>
<evidence type="ECO:0000313" key="1">
    <source>
        <dbReference type="EMBL" id="MDR6891185.1"/>
    </source>
</evidence>
<reference evidence="1" key="1">
    <citation type="submission" date="2023-07" db="EMBL/GenBank/DDBJ databases">
        <title>Sequencing the genomes of 1000 actinobacteria strains.</title>
        <authorList>
            <person name="Klenk H.-P."/>
        </authorList>
    </citation>
    <scope>NUCLEOTIDE SEQUENCE</scope>
    <source>
        <strain evidence="1">DSM 13988</strain>
    </source>
</reference>
<proteinExistence type="predicted"/>
<name>A0AAE3YFF0_9MICC</name>